<name>A0ABD1DU58_CULPP</name>
<accession>A0ABD1DU58</accession>
<organism evidence="1 2">
    <name type="scientific">Culex pipiens pipiens</name>
    <name type="common">Northern house mosquito</name>
    <dbReference type="NCBI Taxonomy" id="38569"/>
    <lineage>
        <taxon>Eukaryota</taxon>
        <taxon>Metazoa</taxon>
        <taxon>Ecdysozoa</taxon>
        <taxon>Arthropoda</taxon>
        <taxon>Hexapoda</taxon>
        <taxon>Insecta</taxon>
        <taxon>Pterygota</taxon>
        <taxon>Neoptera</taxon>
        <taxon>Endopterygota</taxon>
        <taxon>Diptera</taxon>
        <taxon>Nematocera</taxon>
        <taxon>Culicoidea</taxon>
        <taxon>Culicidae</taxon>
        <taxon>Culicinae</taxon>
        <taxon>Culicini</taxon>
        <taxon>Culex</taxon>
        <taxon>Culex</taxon>
    </lineage>
</organism>
<dbReference type="Proteomes" id="UP001562425">
    <property type="component" value="Unassembled WGS sequence"/>
</dbReference>
<reference evidence="1 2" key="1">
    <citation type="submission" date="2024-05" db="EMBL/GenBank/DDBJ databases">
        <title>Culex pipiens pipiens assembly and annotation.</title>
        <authorList>
            <person name="Alout H."/>
            <person name="Durand T."/>
        </authorList>
    </citation>
    <scope>NUCLEOTIDE SEQUENCE [LARGE SCALE GENOMIC DNA]</scope>
    <source>
        <strain evidence="1">HA-2024</strain>
        <tissue evidence="1">Whole body</tissue>
    </source>
</reference>
<gene>
    <name evidence="1" type="ORF">pipiens_019935</name>
</gene>
<dbReference type="EMBL" id="JBEHCU010003940">
    <property type="protein sequence ID" value="KAL1401879.1"/>
    <property type="molecule type" value="Genomic_DNA"/>
</dbReference>
<evidence type="ECO:0000313" key="1">
    <source>
        <dbReference type="EMBL" id="KAL1401879.1"/>
    </source>
</evidence>
<sequence length="279" mass="29959">MAIIPFWIASNASHQSIVEPPSGHTSPKMALLNRLAVTLLIVTATVNGLKYITPWSDESPVCASNNNKLLSLFNLLCNATQTMSITSRDACYGCFFRAGVLPAGQTQLLAISQCATLYLMNGSYAPCAAGLAAITTGMRPTTAPTPGTNCFTGYCEFVQCVRRTNANSLINQCILQTLNNKDLNIESQRVGFYINATSCILARARCNPYNPITGELRNPVGPSHPLLGVRSSDTLANSLQVSPVGDLRIISFHSRVIVADLFCSSRTVLDQSTYGDAVC</sequence>
<proteinExistence type="predicted"/>
<keyword evidence="2" id="KW-1185">Reference proteome</keyword>
<comment type="caution">
    <text evidence="1">The sequence shown here is derived from an EMBL/GenBank/DDBJ whole genome shotgun (WGS) entry which is preliminary data.</text>
</comment>
<dbReference type="AlphaFoldDB" id="A0ABD1DU58"/>
<evidence type="ECO:0000313" key="2">
    <source>
        <dbReference type="Proteomes" id="UP001562425"/>
    </source>
</evidence>
<protein>
    <submittedName>
        <fullName evidence="1">Uncharacterized protein</fullName>
    </submittedName>
</protein>